<evidence type="ECO:0000313" key="5">
    <source>
        <dbReference type="EMBL" id="QNN64626.1"/>
    </source>
</evidence>
<feature type="domain" description="Proteinase inhibitor I42 chagasin" evidence="4">
    <location>
        <begin position="234"/>
        <end position="319"/>
    </location>
</feature>
<dbReference type="InterPro" id="IPR010359">
    <property type="entry name" value="IrrE_HExxH"/>
</dbReference>
<dbReference type="AlphaFoldDB" id="A0A7G9S9V1"/>
<dbReference type="GO" id="GO:0004869">
    <property type="term" value="F:cysteine-type endopeptidase inhibitor activity"/>
    <property type="evidence" value="ECO:0007669"/>
    <property type="project" value="UniProtKB-KW"/>
</dbReference>
<keyword evidence="2" id="KW-0789">Thiol protease inhibitor</keyword>
<dbReference type="EMBL" id="CP060717">
    <property type="protein sequence ID" value="QNN64626.1"/>
    <property type="molecule type" value="Genomic_DNA"/>
</dbReference>
<gene>
    <name evidence="5" type="ORF">H9L12_10075</name>
</gene>
<evidence type="ECO:0000256" key="2">
    <source>
        <dbReference type="ARBA" id="ARBA00022704"/>
    </source>
</evidence>
<sequence>MNLEVRRARLKGTREAERILQILDARPRLFETRERVDVFDALAWLDVRVLFKPLQGLLGAYIRGVQPGALISTQRPQSVQRFTAAHELGHAILNHEPSLDSPEVLRRAAFNLSAPKRGGFASYLQEIEADAFAGAFLLPTWLIAHHARKQEWSRSDLGKAEVAYQLALRCGTSFQATVWALERHKIIGSDDRTRLLNVKPKKLKADLKHEPPVADTRADAWNLSQADAASDLAVTIGDTVTISLEQKAGAGFLWELAKQASQLAQIEDGTALEIDLVGGPSVRSFLFKACESGTAQLVFDHLRPWENEPIERASYSITVFEPEQGLSRANRARLIKQSRGIRGLDAH</sequence>
<evidence type="ECO:0000313" key="6">
    <source>
        <dbReference type="Proteomes" id="UP000515955"/>
    </source>
</evidence>
<dbReference type="Gene3D" id="2.60.40.2020">
    <property type="match status" value="1"/>
</dbReference>
<dbReference type="InterPro" id="IPR018990">
    <property type="entry name" value="Prot_inh_I42_chagasin"/>
</dbReference>
<dbReference type="Proteomes" id="UP000515955">
    <property type="component" value="Chromosome"/>
</dbReference>
<dbReference type="PANTHER" id="PTHR43236">
    <property type="entry name" value="ANTITOXIN HIGA1"/>
    <property type="match status" value="1"/>
</dbReference>
<dbReference type="RefSeq" id="WP_187541625.1">
    <property type="nucleotide sequence ID" value="NZ_CP060717.1"/>
</dbReference>
<dbReference type="InterPro" id="IPR052345">
    <property type="entry name" value="Rad_response_metalloprotease"/>
</dbReference>
<dbReference type="Pfam" id="PF09394">
    <property type="entry name" value="Inhibitor_I42"/>
    <property type="match status" value="1"/>
</dbReference>
<dbReference type="KEGG" id="srhi:H9L12_10075"/>
<dbReference type="SUPFAM" id="SSF141066">
    <property type="entry name" value="ICP-like"/>
    <property type="match status" value="1"/>
</dbReference>
<evidence type="ECO:0000256" key="1">
    <source>
        <dbReference type="ARBA" id="ARBA00022690"/>
    </source>
</evidence>
<evidence type="ECO:0000259" key="4">
    <source>
        <dbReference type="Pfam" id="PF09394"/>
    </source>
</evidence>
<name>A0A7G9S9V1_9SPHN</name>
<keyword evidence="6" id="KW-1185">Reference proteome</keyword>
<organism evidence="5 6">
    <name type="scientific">Sphingomonas rhizophila</name>
    <dbReference type="NCBI Taxonomy" id="2071607"/>
    <lineage>
        <taxon>Bacteria</taxon>
        <taxon>Pseudomonadati</taxon>
        <taxon>Pseudomonadota</taxon>
        <taxon>Alphaproteobacteria</taxon>
        <taxon>Sphingomonadales</taxon>
        <taxon>Sphingomonadaceae</taxon>
        <taxon>Sphingomonas</taxon>
    </lineage>
</organism>
<protein>
    <submittedName>
        <fullName evidence="5">Protease inhibitor I42 family protein</fullName>
    </submittedName>
</protein>
<dbReference type="Gene3D" id="1.10.10.2910">
    <property type="match status" value="1"/>
</dbReference>
<reference evidence="5 6" key="1">
    <citation type="submission" date="2020-08" db="EMBL/GenBank/DDBJ databases">
        <title>Genome sequence of Sphingomonas rhizophila KACC 19189T.</title>
        <authorList>
            <person name="Hyun D.-W."/>
            <person name="Bae J.-W."/>
        </authorList>
    </citation>
    <scope>NUCLEOTIDE SEQUENCE [LARGE SCALE GENOMIC DNA]</scope>
    <source>
        <strain evidence="5 6">KACC 19189</strain>
    </source>
</reference>
<evidence type="ECO:0000259" key="3">
    <source>
        <dbReference type="Pfam" id="PF06114"/>
    </source>
</evidence>
<dbReference type="InterPro" id="IPR036331">
    <property type="entry name" value="Chagasin-like_sf"/>
</dbReference>
<feature type="domain" description="IrrE N-terminal-like" evidence="3">
    <location>
        <begin position="46"/>
        <end position="177"/>
    </location>
</feature>
<accession>A0A7G9S9V1</accession>
<proteinExistence type="predicted"/>
<dbReference type="Pfam" id="PF06114">
    <property type="entry name" value="Peptidase_M78"/>
    <property type="match status" value="1"/>
</dbReference>
<dbReference type="PANTHER" id="PTHR43236:SF1">
    <property type="entry name" value="BLL7220 PROTEIN"/>
    <property type="match status" value="1"/>
</dbReference>
<keyword evidence="1" id="KW-0646">Protease inhibitor</keyword>